<reference evidence="1 2" key="1">
    <citation type="submission" date="2016-05" db="EMBL/GenBank/DDBJ databases">
        <title>Comparative analysis of secretome profiles of manganese(II)-oxidizing ascomycete fungi.</title>
        <authorList>
            <consortium name="DOE Joint Genome Institute"/>
            <person name="Zeiner C.A."/>
            <person name="Purvine S.O."/>
            <person name="Zink E.M."/>
            <person name="Wu S."/>
            <person name="Pasa-Tolic L."/>
            <person name="Chaput D.L."/>
            <person name="Haridas S."/>
            <person name="Grigoriev I.V."/>
            <person name="Santelli C.M."/>
            <person name="Hansel C.M."/>
        </authorList>
    </citation>
    <scope>NUCLEOTIDE SEQUENCE [LARGE SCALE GENOMIC DNA]</scope>
    <source>
        <strain evidence="1 2">SRC1lrK2f</strain>
    </source>
</reference>
<accession>A0A177DJ23</accession>
<proteinExistence type="predicted"/>
<keyword evidence="2" id="KW-1185">Reference proteome</keyword>
<dbReference type="Proteomes" id="UP000077248">
    <property type="component" value="Unassembled WGS sequence"/>
</dbReference>
<dbReference type="VEuPathDB" id="FungiDB:CC77DRAFT_1010081"/>
<protein>
    <submittedName>
        <fullName evidence="1">Uncharacterized protein</fullName>
    </submittedName>
</protein>
<evidence type="ECO:0000313" key="2">
    <source>
        <dbReference type="Proteomes" id="UP000077248"/>
    </source>
</evidence>
<organism evidence="1 2">
    <name type="scientific">Alternaria alternata</name>
    <name type="common">Alternaria rot fungus</name>
    <name type="synonym">Torula alternata</name>
    <dbReference type="NCBI Taxonomy" id="5599"/>
    <lineage>
        <taxon>Eukaryota</taxon>
        <taxon>Fungi</taxon>
        <taxon>Dikarya</taxon>
        <taxon>Ascomycota</taxon>
        <taxon>Pezizomycotina</taxon>
        <taxon>Dothideomycetes</taxon>
        <taxon>Pleosporomycetidae</taxon>
        <taxon>Pleosporales</taxon>
        <taxon>Pleosporineae</taxon>
        <taxon>Pleosporaceae</taxon>
        <taxon>Alternaria</taxon>
        <taxon>Alternaria sect. Alternaria</taxon>
        <taxon>Alternaria alternata complex</taxon>
    </lineage>
</organism>
<dbReference type="EMBL" id="KV441482">
    <property type="protein sequence ID" value="OAG18839.1"/>
    <property type="molecule type" value="Genomic_DNA"/>
</dbReference>
<name>A0A177DJ23_ALTAL</name>
<dbReference type="KEGG" id="aalt:CC77DRAFT_1010081"/>
<sequence>MPSQQPTVLRPSWQKIPSIFSTIQSYIPAIEWFYYLTYISHIICKSESAHIAKANLICLLRARPTIQMWHEALLSEMYDDDEPNLPSMLKGTNFLRPSVQRFYEHTAQRFGLMTRADIFVARCVVVDSIYRNLDDAQGAAEAAEEAKRKNLLQEQGKLVQQKQKAREISLAVHLRFGSPRTGAPPVGQIGVNDLAALLAAISLQLPPELPVRAEPVLFTLPLPKQKASWVRGLARSLSQLMS</sequence>
<dbReference type="AlphaFoldDB" id="A0A177DJ23"/>
<evidence type="ECO:0000313" key="1">
    <source>
        <dbReference type="EMBL" id="OAG18839.1"/>
    </source>
</evidence>
<dbReference type="RefSeq" id="XP_018384260.1">
    <property type="nucleotide sequence ID" value="XM_018523625.1"/>
</dbReference>
<dbReference type="GeneID" id="29109219"/>
<gene>
    <name evidence="1" type="ORF">CC77DRAFT_1010081</name>
</gene>